<dbReference type="UniPathway" id="UPA00056">
    <property type="reaction ID" value="UER00097"/>
</dbReference>
<dbReference type="PANTHER" id="PTHR30426">
    <property type="entry name" value="4-HYDROXY-3-METHYLBUT-2-ENYL DIPHOSPHATE REDUCTASE"/>
    <property type="match status" value="1"/>
</dbReference>
<feature type="binding site" evidence="5">
    <location>
        <position position="190"/>
    </location>
    <ligand>
        <name>[4Fe-4S] cluster</name>
        <dbReference type="ChEBI" id="CHEBI:49883"/>
    </ligand>
</feature>
<dbReference type="GO" id="GO:0016114">
    <property type="term" value="P:terpenoid biosynthetic process"/>
    <property type="evidence" value="ECO:0007669"/>
    <property type="project" value="UniProtKB-UniRule"/>
</dbReference>
<feature type="binding site" evidence="5">
    <location>
        <position position="261"/>
    </location>
    <ligand>
        <name>dimethylallyl diphosphate</name>
        <dbReference type="ChEBI" id="CHEBI:57623"/>
    </ligand>
</feature>
<dbReference type="GO" id="GO:0050992">
    <property type="term" value="P:dimethylallyl diphosphate biosynthetic process"/>
    <property type="evidence" value="ECO:0007669"/>
    <property type="project" value="UniProtKB-UniRule"/>
</dbReference>
<feature type="binding site" evidence="5">
    <location>
        <position position="124"/>
    </location>
    <ligand>
        <name>(2E)-4-hydroxy-3-methylbut-2-enyl diphosphate</name>
        <dbReference type="ChEBI" id="CHEBI:128753"/>
    </ligand>
</feature>
<dbReference type="GO" id="GO:0051745">
    <property type="term" value="F:4-hydroxy-3-methylbut-2-enyl diphosphate reductase activity"/>
    <property type="evidence" value="ECO:0007669"/>
    <property type="project" value="UniProtKB-UniRule"/>
</dbReference>
<keyword evidence="3 5" id="KW-0408">Iron</keyword>
<dbReference type="NCBIfam" id="NF002187">
    <property type="entry name" value="PRK01045.1-1"/>
    <property type="match status" value="1"/>
</dbReference>
<feature type="binding site" evidence="5">
    <location>
        <position position="41"/>
    </location>
    <ligand>
        <name>dimethylallyl diphosphate</name>
        <dbReference type="ChEBI" id="CHEBI:57623"/>
    </ligand>
</feature>
<feature type="binding site" evidence="5">
    <location>
        <position position="124"/>
    </location>
    <ligand>
        <name>isopentenyl diphosphate</name>
        <dbReference type="ChEBI" id="CHEBI:128769"/>
    </ligand>
</feature>
<accession>A0A1F7S304</accession>
<feature type="binding site" evidence="5">
    <location>
        <position position="218"/>
    </location>
    <ligand>
        <name>isopentenyl diphosphate</name>
        <dbReference type="ChEBI" id="CHEBI:128769"/>
    </ligand>
</feature>
<comment type="function">
    <text evidence="5">Catalyzes the conversion of 1-hydroxy-2-methyl-2-(E)-butenyl 4-diphosphate (HMBPP) into a mixture of isopentenyl diphosphate (IPP) and dimethylallyl diphosphate (DMAPP). Acts in the terminal step of the DOXP/MEP pathway for isoprenoid precursor biosynthesis.</text>
</comment>
<gene>
    <name evidence="5" type="primary">ispH</name>
    <name evidence="6" type="ORF">A2149_03370</name>
</gene>
<name>A0A1F7S304_9BACT</name>
<keyword evidence="1 5" id="KW-0004">4Fe-4S</keyword>
<dbReference type="Pfam" id="PF02401">
    <property type="entry name" value="LYTB"/>
    <property type="match status" value="1"/>
</dbReference>
<dbReference type="UniPathway" id="UPA00059">
    <property type="reaction ID" value="UER00105"/>
</dbReference>
<dbReference type="Proteomes" id="UP000178435">
    <property type="component" value="Unassembled WGS sequence"/>
</dbReference>
<dbReference type="AlphaFoldDB" id="A0A1F7S304"/>
<feature type="binding site" evidence="5">
    <location>
        <position position="74"/>
    </location>
    <ligand>
        <name>isopentenyl diphosphate</name>
        <dbReference type="ChEBI" id="CHEBI:128769"/>
    </ligand>
</feature>
<dbReference type="InterPro" id="IPR003451">
    <property type="entry name" value="LytB/IspH"/>
</dbReference>
<feature type="binding site" evidence="5">
    <location>
        <position position="220"/>
    </location>
    <ligand>
        <name>isopentenyl diphosphate</name>
        <dbReference type="ChEBI" id="CHEBI:128769"/>
    </ligand>
</feature>
<dbReference type="Gene3D" id="3.40.50.11270">
    <property type="match status" value="1"/>
</dbReference>
<dbReference type="PANTHER" id="PTHR30426:SF0">
    <property type="entry name" value="4-HYDROXY-3-METHYLBUT-2-ENYL DIPHOSPHATE REDUCTASE"/>
    <property type="match status" value="1"/>
</dbReference>
<comment type="catalytic activity">
    <reaction evidence="5">
        <text>isopentenyl diphosphate + 2 oxidized [2Fe-2S]-[ferredoxin] + H2O = (2E)-4-hydroxy-3-methylbut-2-enyl diphosphate + 2 reduced [2Fe-2S]-[ferredoxin] + 2 H(+)</text>
        <dbReference type="Rhea" id="RHEA:24488"/>
        <dbReference type="Rhea" id="RHEA-COMP:10000"/>
        <dbReference type="Rhea" id="RHEA-COMP:10001"/>
        <dbReference type="ChEBI" id="CHEBI:15377"/>
        <dbReference type="ChEBI" id="CHEBI:15378"/>
        <dbReference type="ChEBI" id="CHEBI:33737"/>
        <dbReference type="ChEBI" id="CHEBI:33738"/>
        <dbReference type="ChEBI" id="CHEBI:128753"/>
        <dbReference type="ChEBI" id="CHEBI:128769"/>
        <dbReference type="EC" id="1.17.7.4"/>
    </reaction>
</comment>
<dbReference type="EC" id="1.17.7.4" evidence="5"/>
<dbReference type="Gene3D" id="3.40.1010.20">
    <property type="entry name" value="4-hydroxy-3-methylbut-2-enyl diphosphate reductase, catalytic domain"/>
    <property type="match status" value="2"/>
</dbReference>
<evidence type="ECO:0000313" key="6">
    <source>
        <dbReference type="EMBL" id="OGL47487.1"/>
    </source>
</evidence>
<keyword evidence="5" id="KW-0414">Isoprene biosynthesis</keyword>
<feature type="binding site" evidence="5">
    <location>
        <position position="41"/>
    </location>
    <ligand>
        <name>isopentenyl diphosphate</name>
        <dbReference type="ChEBI" id="CHEBI:128769"/>
    </ligand>
</feature>
<comment type="caution">
    <text evidence="5">Lacks conserved residue(s) required for the propagation of feature annotation.</text>
</comment>
<feature type="binding site" evidence="5">
    <location>
        <position position="124"/>
    </location>
    <ligand>
        <name>dimethylallyl diphosphate</name>
        <dbReference type="ChEBI" id="CHEBI:57623"/>
    </ligand>
</feature>
<feature type="binding site" evidence="5">
    <location>
        <position position="12"/>
    </location>
    <ligand>
        <name>[4Fe-4S] cluster</name>
        <dbReference type="ChEBI" id="CHEBI:49883"/>
    </ligand>
</feature>
<keyword evidence="2 5" id="KW-0479">Metal-binding</keyword>
<comment type="caution">
    <text evidence="6">The sequence shown here is derived from an EMBL/GenBank/DDBJ whole genome shotgun (WGS) entry which is preliminary data.</text>
</comment>
<feature type="binding site" evidence="5">
    <location>
        <position position="218"/>
    </location>
    <ligand>
        <name>(2E)-4-hydroxy-3-methylbut-2-enyl diphosphate</name>
        <dbReference type="ChEBI" id="CHEBI:128753"/>
    </ligand>
</feature>
<feature type="binding site" evidence="5">
    <location>
        <position position="218"/>
    </location>
    <ligand>
        <name>dimethylallyl diphosphate</name>
        <dbReference type="ChEBI" id="CHEBI:57623"/>
    </ligand>
</feature>
<feature type="binding site" evidence="5">
    <location>
        <position position="220"/>
    </location>
    <ligand>
        <name>dimethylallyl diphosphate</name>
        <dbReference type="ChEBI" id="CHEBI:57623"/>
    </ligand>
</feature>
<feature type="active site" description="Proton donor" evidence="5">
    <location>
        <position position="126"/>
    </location>
</feature>
<evidence type="ECO:0000256" key="5">
    <source>
        <dbReference type="HAMAP-Rule" id="MF_00191"/>
    </source>
</evidence>
<feature type="binding site" evidence="5">
    <location>
        <position position="261"/>
    </location>
    <ligand>
        <name>(2E)-4-hydroxy-3-methylbut-2-enyl diphosphate</name>
        <dbReference type="ChEBI" id="CHEBI:128753"/>
    </ligand>
</feature>
<dbReference type="GO" id="GO:0046872">
    <property type="term" value="F:metal ion binding"/>
    <property type="evidence" value="ECO:0007669"/>
    <property type="project" value="UniProtKB-KW"/>
</dbReference>
<comment type="pathway">
    <text evidence="5">Isoprenoid biosynthesis; isopentenyl diphosphate biosynthesis via DXP pathway; isopentenyl diphosphate from 1-deoxy-D-xylulose 5-phosphate: step 6/6.</text>
</comment>
<reference evidence="6 7" key="1">
    <citation type="journal article" date="2016" name="Nat. Commun.">
        <title>Thousands of microbial genomes shed light on interconnected biogeochemical processes in an aquifer system.</title>
        <authorList>
            <person name="Anantharaman K."/>
            <person name="Brown C.T."/>
            <person name="Hug L.A."/>
            <person name="Sharon I."/>
            <person name="Castelle C.J."/>
            <person name="Probst A.J."/>
            <person name="Thomas B.C."/>
            <person name="Singh A."/>
            <person name="Wilkins M.J."/>
            <person name="Karaoz U."/>
            <person name="Brodie E.L."/>
            <person name="Williams K.H."/>
            <person name="Hubbard S.S."/>
            <person name="Banfield J.F."/>
        </authorList>
    </citation>
    <scope>NUCLEOTIDE SEQUENCE [LARGE SCALE GENOMIC DNA]</scope>
</reference>
<comment type="catalytic activity">
    <reaction evidence="5">
        <text>dimethylallyl diphosphate + 2 oxidized [2Fe-2S]-[ferredoxin] + H2O = (2E)-4-hydroxy-3-methylbut-2-enyl diphosphate + 2 reduced [2Fe-2S]-[ferredoxin] + 2 H(+)</text>
        <dbReference type="Rhea" id="RHEA:24825"/>
        <dbReference type="Rhea" id="RHEA-COMP:10000"/>
        <dbReference type="Rhea" id="RHEA-COMP:10001"/>
        <dbReference type="ChEBI" id="CHEBI:15377"/>
        <dbReference type="ChEBI" id="CHEBI:15378"/>
        <dbReference type="ChEBI" id="CHEBI:33737"/>
        <dbReference type="ChEBI" id="CHEBI:33738"/>
        <dbReference type="ChEBI" id="CHEBI:57623"/>
        <dbReference type="ChEBI" id="CHEBI:128753"/>
        <dbReference type="EC" id="1.17.7.4"/>
    </reaction>
</comment>
<dbReference type="GO" id="GO:0019288">
    <property type="term" value="P:isopentenyl diphosphate biosynthetic process, methylerythritol 4-phosphate pathway"/>
    <property type="evidence" value="ECO:0007669"/>
    <property type="project" value="UniProtKB-UniRule"/>
</dbReference>
<proteinExistence type="inferred from homology"/>
<feature type="binding site" evidence="5">
    <location>
        <position position="261"/>
    </location>
    <ligand>
        <name>isopentenyl diphosphate</name>
        <dbReference type="ChEBI" id="CHEBI:128769"/>
    </ligand>
</feature>
<feature type="binding site" evidence="5">
    <location>
        <position position="74"/>
    </location>
    <ligand>
        <name>(2E)-4-hydroxy-3-methylbut-2-enyl diphosphate</name>
        <dbReference type="ChEBI" id="CHEBI:128753"/>
    </ligand>
</feature>
<organism evidence="6 7">
    <name type="scientific">Candidatus Schekmanbacteria bacterium RBG_16_38_11</name>
    <dbReference type="NCBI Taxonomy" id="1817880"/>
    <lineage>
        <taxon>Bacteria</taxon>
        <taxon>Candidatus Schekmaniibacteriota</taxon>
    </lineage>
</organism>
<feature type="binding site" evidence="5">
    <location>
        <position position="162"/>
    </location>
    <ligand>
        <name>(2E)-4-hydroxy-3-methylbut-2-enyl diphosphate</name>
        <dbReference type="ChEBI" id="CHEBI:128753"/>
    </ligand>
</feature>
<feature type="binding site" evidence="5">
    <location>
        <position position="96"/>
    </location>
    <ligand>
        <name>[4Fe-4S] cluster</name>
        <dbReference type="ChEBI" id="CHEBI:49883"/>
    </ligand>
</feature>
<comment type="cofactor">
    <cofactor evidence="5">
        <name>[4Fe-4S] cluster</name>
        <dbReference type="ChEBI" id="CHEBI:49883"/>
    </cofactor>
    <text evidence="5">Binds 1 [4Fe-4S] cluster per subunit.</text>
</comment>
<feature type="binding site" evidence="5">
    <location>
        <position position="220"/>
    </location>
    <ligand>
        <name>(2E)-4-hydroxy-3-methylbut-2-enyl diphosphate</name>
        <dbReference type="ChEBI" id="CHEBI:128753"/>
    </ligand>
</feature>
<sequence length="282" mass="31754">MIIIRAKYLGFCEGVKMAIEKTNKALRESKKKIFVMGPLIHNRQVIKKLSKEGLKIIEDLNELNKDGILIVRTHGLPEPKIKKAIAMGVNIVDATCYKVKSLHKLAKQLVKEGYQLVLIGDHDHAEVGAIKESIKDNVVVISSPDEVEKNKLSRKIGIVVQTTQREENFSKIVNKILEKVEELKVFNTICKASILRQNAAYELSKNVDLMIVIGGRDSANTNRLAEICQGNAETYHIETKDELKKSWFRGKKKIGITAGASTPNWIIEKVEKEIERICTKSK</sequence>
<evidence type="ECO:0000313" key="7">
    <source>
        <dbReference type="Proteomes" id="UP000178435"/>
    </source>
</evidence>
<dbReference type="HAMAP" id="MF_00191">
    <property type="entry name" value="IspH"/>
    <property type="match status" value="1"/>
</dbReference>
<dbReference type="GO" id="GO:0051539">
    <property type="term" value="F:4 iron, 4 sulfur cluster binding"/>
    <property type="evidence" value="ECO:0007669"/>
    <property type="project" value="UniProtKB-UniRule"/>
</dbReference>
<dbReference type="NCBIfam" id="TIGR00216">
    <property type="entry name" value="ispH_lytB"/>
    <property type="match status" value="1"/>
</dbReference>
<comment type="pathway">
    <text evidence="5">Isoprenoid biosynthesis; dimethylallyl diphosphate biosynthesis; dimethylallyl diphosphate from (2E)-4-hydroxy-3-methylbutenyl diphosphate: step 1/1.</text>
</comment>
<evidence type="ECO:0000256" key="1">
    <source>
        <dbReference type="ARBA" id="ARBA00022485"/>
    </source>
</evidence>
<dbReference type="CDD" id="cd13944">
    <property type="entry name" value="lytB_ispH"/>
    <property type="match status" value="1"/>
</dbReference>
<protein>
    <recommendedName>
        <fullName evidence="5">4-hydroxy-3-methylbut-2-enyl diphosphate reductase</fullName>
        <shortName evidence="5">HMBPP reductase</shortName>
        <ecNumber evidence="5">1.17.7.4</ecNumber>
    </recommendedName>
</protein>
<feature type="binding site" evidence="5">
    <location>
        <position position="74"/>
    </location>
    <ligand>
        <name>dimethylallyl diphosphate</name>
        <dbReference type="ChEBI" id="CHEBI:57623"/>
    </ligand>
</feature>
<dbReference type="EMBL" id="MGDF01000012">
    <property type="protein sequence ID" value="OGL47487.1"/>
    <property type="molecule type" value="Genomic_DNA"/>
</dbReference>
<keyword evidence="5" id="KW-0560">Oxidoreductase</keyword>
<evidence type="ECO:0000256" key="2">
    <source>
        <dbReference type="ARBA" id="ARBA00022723"/>
    </source>
</evidence>
<evidence type="ECO:0000256" key="4">
    <source>
        <dbReference type="ARBA" id="ARBA00023014"/>
    </source>
</evidence>
<evidence type="ECO:0000256" key="3">
    <source>
        <dbReference type="ARBA" id="ARBA00023004"/>
    </source>
</evidence>
<comment type="similarity">
    <text evidence="5">Belongs to the IspH family.</text>
</comment>
<feature type="binding site" evidence="5">
    <location>
        <position position="41"/>
    </location>
    <ligand>
        <name>(2E)-4-hydroxy-3-methylbut-2-enyl diphosphate</name>
        <dbReference type="ChEBI" id="CHEBI:128753"/>
    </ligand>
</feature>
<keyword evidence="4 5" id="KW-0411">Iron-sulfur</keyword>